<dbReference type="PRINTS" id="PR00081">
    <property type="entry name" value="GDHRDH"/>
</dbReference>
<sequence length="263" mass="26304">MRGRAMAEGATAGRFHGRVGFVTGAASGLGRATAIGLAREGAKLLLFDRDAAGLAETAADCPGALTFAGDVTAAADLDAATEAAARLGPVTLLAAAAGMLGPAKPVEQVTEAEWDRLFAVNVKGSWLTVRALLPAMRAAGGGAMVLFASTAGLAGSATLPAYSASKGAVVMLTRSLALSHAPEGIRVNCVCPGSIETPMLEATFASAGDATARATREAAFRARHPLGRFGRPGEVAEAVLYLLSDGAGFTTGVALPVDGGRLA</sequence>
<dbReference type="Pfam" id="PF13561">
    <property type="entry name" value="adh_short_C2"/>
    <property type="match status" value="1"/>
</dbReference>
<dbReference type="PANTHER" id="PTHR43477:SF4">
    <property type="entry name" value="DEHYDROGENASE_REDUCTASE SDR FAMILY MEMBER 6"/>
    <property type="match status" value="1"/>
</dbReference>
<dbReference type="InterPro" id="IPR002347">
    <property type="entry name" value="SDR_fam"/>
</dbReference>
<evidence type="ECO:0000256" key="2">
    <source>
        <dbReference type="ARBA" id="ARBA00023002"/>
    </source>
</evidence>
<comment type="similarity">
    <text evidence="1">Belongs to the short-chain dehydrogenases/reductases (SDR) family.</text>
</comment>
<dbReference type="PROSITE" id="PS00061">
    <property type="entry name" value="ADH_SHORT"/>
    <property type="match status" value="1"/>
</dbReference>
<evidence type="ECO:0000256" key="1">
    <source>
        <dbReference type="ARBA" id="ARBA00006484"/>
    </source>
</evidence>
<protein>
    <submittedName>
        <fullName evidence="4">Glucose 1-dehydrogenase</fullName>
        <ecNumber evidence="4">1.1.1.47</ecNumber>
    </submittedName>
</protein>
<accession>A0ABT9DT15</accession>
<evidence type="ECO:0000256" key="3">
    <source>
        <dbReference type="ARBA" id="ARBA00023027"/>
    </source>
</evidence>
<evidence type="ECO:0000313" key="5">
    <source>
        <dbReference type="Proteomes" id="UP001243009"/>
    </source>
</evidence>
<dbReference type="Proteomes" id="UP001243009">
    <property type="component" value="Unassembled WGS sequence"/>
</dbReference>
<dbReference type="CDD" id="cd05233">
    <property type="entry name" value="SDR_c"/>
    <property type="match status" value="1"/>
</dbReference>
<keyword evidence="5" id="KW-1185">Reference proteome</keyword>
<dbReference type="SUPFAM" id="SSF51735">
    <property type="entry name" value="NAD(P)-binding Rossmann-fold domains"/>
    <property type="match status" value="1"/>
</dbReference>
<dbReference type="RefSeq" id="WP_305101903.1">
    <property type="nucleotide sequence ID" value="NZ_JAUTWS010000001.1"/>
</dbReference>
<evidence type="ECO:0000313" key="4">
    <source>
        <dbReference type="EMBL" id="MDO9707039.1"/>
    </source>
</evidence>
<comment type="caution">
    <text evidence="4">The sequence shown here is derived from an EMBL/GenBank/DDBJ whole genome shotgun (WGS) entry which is preliminary data.</text>
</comment>
<gene>
    <name evidence="4" type="ORF">Q7A36_01705</name>
</gene>
<name>A0ABT9DT15_9PROT</name>
<dbReference type="EMBL" id="JAUTWS010000001">
    <property type="protein sequence ID" value="MDO9707039.1"/>
    <property type="molecule type" value="Genomic_DNA"/>
</dbReference>
<dbReference type="PANTHER" id="PTHR43477">
    <property type="entry name" value="DIHYDROANTICAPSIN 7-DEHYDROGENASE"/>
    <property type="match status" value="1"/>
</dbReference>
<keyword evidence="2 4" id="KW-0560">Oxidoreductase</keyword>
<dbReference type="InterPro" id="IPR020904">
    <property type="entry name" value="Sc_DH/Rdtase_CS"/>
</dbReference>
<dbReference type="EC" id="1.1.1.47" evidence="4"/>
<keyword evidence="3" id="KW-0520">NAD</keyword>
<reference evidence="4 5" key="1">
    <citation type="submission" date="2023-08" db="EMBL/GenBank/DDBJ databases">
        <title>The draft genome sequence of Paracraurococcus sp. LOR1-02.</title>
        <authorList>
            <person name="Kingkaew E."/>
            <person name="Tanasupawat S."/>
        </authorList>
    </citation>
    <scope>NUCLEOTIDE SEQUENCE [LARGE SCALE GENOMIC DNA]</scope>
    <source>
        <strain evidence="4 5">LOR1-02</strain>
    </source>
</reference>
<dbReference type="GO" id="GO:0047936">
    <property type="term" value="F:glucose 1-dehydrogenase [NAD(P)+] activity"/>
    <property type="evidence" value="ECO:0007669"/>
    <property type="project" value="UniProtKB-EC"/>
</dbReference>
<dbReference type="InterPro" id="IPR036291">
    <property type="entry name" value="NAD(P)-bd_dom_sf"/>
</dbReference>
<organism evidence="4 5">
    <name type="scientific">Paracraurococcus lichenis</name>
    <dbReference type="NCBI Taxonomy" id="3064888"/>
    <lineage>
        <taxon>Bacteria</taxon>
        <taxon>Pseudomonadati</taxon>
        <taxon>Pseudomonadota</taxon>
        <taxon>Alphaproteobacteria</taxon>
        <taxon>Acetobacterales</taxon>
        <taxon>Roseomonadaceae</taxon>
        <taxon>Paracraurococcus</taxon>
    </lineage>
</organism>
<dbReference type="NCBIfam" id="NF005559">
    <property type="entry name" value="PRK07231.1"/>
    <property type="match status" value="1"/>
</dbReference>
<dbReference type="InterPro" id="IPR051122">
    <property type="entry name" value="SDR_DHRS6-like"/>
</dbReference>
<proteinExistence type="inferred from homology"/>
<dbReference type="Gene3D" id="3.40.50.720">
    <property type="entry name" value="NAD(P)-binding Rossmann-like Domain"/>
    <property type="match status" value="1"/>
</dbReference>